<dbReference type="GO" id="GO:0030428">
    <property type="term" value="C:cell septum"/>
    <property type="evidence" value="ECO:0007669"/>
    <property type="project" value="UniProtKB-SubCell"/>
</dbReference>
<keyword evidence="2" id="KW-0902">Two-component regulatory system</keyword>
<dbReference type="RefSeq" id="WP_190465625.1">
    <property type="nucleotide sequence ID" value="NZ_JACJPW010000040.1"/>
</dbReference>
<sequence>MTTNDLAIDKLSDQIQIYSQRQFSGRLDVQGATTWSLYFCLGRLVWATGGTHPHRRWYRYLSQYFPQIASNSIRLRETDITRYWEYQILTVLVKRQKIAGEQAVAAIKSTVAEVLFDILQHQEKQQLTYTCTQEEVLDASLTLISPAQALQESQQAWETWRSAGLANLSPNLAPVLKQAEELQKLASPRVYQTLVKVIDGKRSLRDLALLVKQDLLTLVRSLTPYIRKKIIGLVEIADLPKPGTTATTPPPQTAQSRGETEIPPTEPLQQIPIAKPLPSPPPPPPPPTVSIPSRPLVAYVEDSTLDCQIMEDILLKASYKFLSIKDSMQALPLLLQHKPDVIFLDLVMPVANGYEICAQIRRISSFKNTPVIILTGNDGIVDRVRAKMVGATDFLSKPVVANKVLAALRKHLNSSPVSDSEPQLLRYQTS</sequence>
<organism evidence="6 7">
    <name type="scientific">Aerosakkonema funiforme FACHB-1375</name>
    <dbReference type="NCBI Taxonomy" id="2949571"/>
    <lineage>
        <taxon>Bacteria</taxon>
        <taxon>Bacillati</taxon>
        <taxon>Cyanobacteriota</taxon>
        <taxon>Cyanophyceae</taxon>
        <taxon>Oscillatoriophycideae</taxon>
        <taxon>Aerosakkonematales</taxon>
        <taxon>Aerosakkonemataceae</taxon>
        <taxon>Aerosakkonema</taxon>
    </lineage>
</organism>
<dbReference type="PANTHER" id="PTHR44591:SF23">
    <property type="entry name" value="CHEY SUBFAMILY"/>
    <property type="match status" value="1"/>
</dbReference>
<dbReference type="SMART" id="SM00448">
    <property type="entry name" value="REC"/>
    <property type="match status" value="1"/>
</dbReference>
<feature type="domain" description="Response regulatory" evidence="5">
    <location>
        <begin position="296"/>
        <end position="412"/>
    </location>
</feature>
<dbReference type="InterPro" id="IPR050595">
    <property type="entry name" value="Bact_response_regulator"/>
</dbReference>
<dbReference type="InterPro" id="IPR001789">
    <property type="entry name" value="Sig_transdc_resp-reg_receiver"/>
</dbReference>
<keyword evidence="7" id="KW-1185">Reference proteome</keyword>
<evidence type="ECO:0000259" key="5">
    <source>
        <dbReference type="PROSITE" id="PS50110"/>
    </source>
</evidence>
<feature type="compositionally biased region" description="Pro residues" evidence="4">
    <location>
        <begin position="275"/>
        <end position="289"/>
    </location>
</feature>
<evidence type="ECO:0000313" key="7">
    <source>
        <dbReference type="Proteomes" id="UP000641646"/>
    </source>
</evidence>
<proteinExistence type="evidence at transcript level"/>
<dbReference type="GO" id="GO:0000160">
    <property type="term" value="P:phosphorelay signal transduction system"/>
    <property type="evidence" value="ECO:0007669"/>
    <property type="project" value="UniProtKB-KW"/>
</dbReference>
<dbReference type="Proteomes" id="UP000641646">
    <property type="component" value="Unassembled WGS sequence"/>
</dbReference>
<dbReference type="Gene3D" id="3.40.50.2300">
    <property type="match status" value="1"/>
</dbReference>
<dbReference type="InterPro" id="IPR025497">
    <property type="entry name" value="PatA-like_N"/>
</dbReference>
<protein>
    <recommendedName>
        <fullName evidence="2">Protein PatA</fullName>
    </recommendedName>
</protein>
<comment type="caution">
    <text evidence="6">The sequence shown here is derived from an EMBL/GenBank/DDBJ whole genome shotgun (WGS) entry which is preliminary data.</text>
</comment>
<dbReference type="PROSITE" id="PS50110">
    <property type="entry name" value="RESPONSE_REGULATORY"/>
    <property type="match status" value="1"/>
</dbReference>
<dbReference type="InterPro" id="IPR011006">
    <property type="entry name" value="CheY-like_superfamily"/>
</dbReference>
<name>A0A926ZH56_9CYAN</name>
<keyword evidence="2" id="KW-0364">Heterocyst</keyword>
<feature type="modified residue" description="4-aspartylphosphate" evidence="3">
    <location>
        <position position="345"/>
    </location>
</feature>
<dbReference type="Pfam" id="PF14332">
    <property type="entry name" value="DUF4388"/>
    <property type="match status" value="1"/>
</dbReference>
<comment type="induction">
    <text evidence="2">By nitrogen starvation.</text>
</comment>
<evidence type="ECO:0000256" key="2">
    <source>
        <dbReference type="PIRNR" id="PIRNR005897"/>
    </source>
</evidence>
<reference evidence="6" key="1">
    <citation type="journal article" date="2015" name="ISME J.">
        <title>Draft Genome Sequence of Streptomyces incarnatus NRRL8089, which Produces the Nucleoside Antibiotic Sinefungin.</title>
        <authorList>
            <person name="Oshima K."/>
            <person name="Hattori M."/>
            <person name="Shimizu H."/>
            <person name="Fukuda K."/>
            <person name="Nemoto M."/>
            <person name="Inagaki K."/>
            <person name="Tamura T."/>
        </authorList>
    </citation>
    <scope>NUCLEOTIDE SEQUENCE</scope>
    <source>
        <strain evidence="6">FACHB-1375</strain>
    </source>
</reference>
<evidence type="ECO:0000256" key="1">
    <source>
        <dbReference type="ARBA" id="ARBA00022553"/>
    </source>
</evidence>
<dbReference type="AlphaFoldDB" id="A0A926ZH56"/>
<gene>
    <name evidence="6" type="ORF">H6G03_16475</name>
</gene>
<dbReference type="Pfam" id="PF00072">
    <property type="entry name" value="Response_reg"/>
    <property type="match status" value="1"/>
</dbReference>
<reference evidence="6" key="2">
    <citation type="submission" date="2020-08" db="EMBL/GenBank/DDBJ databases">
        <authorList>
            <person name="Chen M."/>
            <person name="Teng W."/>
            <person name="Zhao L."/>
            <person name="Hu C."/>
            <person name="Zhou Y."/>
            <person name="Han B."/>
            <person name="Song L."/>
            <person name="Shu W."/>
        </authorList>
    </citation>
    <scope>NUCLEOTIDE SEQUENCE</scope>
    <source>
        <strain evidence="6">FACHB-1375</strain>
    </source>
</reference>
<feature type="region of interest" description="Disordered" evidence="4">
    <location>
        <begin position="241"/>
        <end position="290"/>
    </location>
</feature>
<evidence type="ECO:0000256" key="3">
    <source>
        <dbReference type="PROSITE-ProRule" id="PRU00169"/>
    </source>
</evidence>
<dbReference type="PIRSF" id="PIRSF005897">
    <property type="entry name" value="RR_PatA"/>
    <property type="match status" value="1"/>
</dbReference>
<evidence type="ECO:0000313" key="6">
    <source>
        <dbReference type="EMBL" id="MBD2182675.1"/>
    </source>
</evidence>
<comment type="subcellular location">
    <subcellularLocation>
        <location evidence="2">Cell septum</location>
    </subcellularLocation>
</comment>
<dbReference type="SUPFAM" id="SSF52172">
    <property type="entry name" value="CheY-like"/>
    <property type="match status" value="1"/>
</dbReference>
<keyword evidence="1 3" id="KW-0597">Phosphoprotein</keyword>
<accession>A0A926ZH56</accession>
<dbReference type="GO" id="GO:0043158">
    <property type="term" value="P:heterocyst development"/>
    <property type="evidence" value="ECO:0007669"/>
    <property type="project" value="UniProtKB-KW"/>
</dbReference>
<dbReference type="EMBL" id="JACJPW010000040">
    <property type="protein sequence ID" value="MBD2182675.1"/>
    <property type="molecule type" value="Genomic_DNA"/>
</dbReference>
<comment type="function">
    <text evidence="2">Controls heterocyst pattern formation.</text>
</comment>
<dbReference type="PANTHER" id="PTHR44591">
    <property type="entry name" value="STRESS RESPONSE REGULATOR PROTEIN 1"/>
    <property type="match status" value="1"/>
</dbReference>
<dbReference type="InterPro" id="IPR024186">
    <property type="entry name" value="Sig_transdc_resp-reg_PatA"/>
</dbReference>
<evidence type="ECO:0000256" key="4">
    <source>
        <dbReference type="SAM" id="MobiDB-lite"/>
    </source>
</evidence>